<evidence type="ECO:0000313" key="2">
    <source>
        <dbReference type="Proteomes" id="UP001324993"/>
    </source>
</evidence>
<gene>
    <name evidence="1" type="ORF">SH580_04070</name>
</gene>
<dbReference type="Gene3D" id="2.70.98.70">
    <property type="match status" value="1"/>
</dbReference>
<dbReference type="RefSeq" id="WP_319833738.1">
    <property type="nucleotide sequence ID" value="NZ_CP138858.1"/>
</dbReference>
<protein>
    <submittedName>
        <fullName evidence="1">Uncharacterized protein</fullName>
    </submittedName>
</protein>
<dbReference type="InterPro" id="IPR008929">
    <property type="entry name" value="Chondroitin_lyas"/>
</dbReference>
<dbReference type="Gene3D" id="1.50.10.100">
    <property type="entry name" value="Chondroitin AC/alginate lyase"/>
    <property type="match status" value="1"/>
</dbReference>
<keyword evidence="2" id="KW-1185">Reference proteome</keyword>
<name>A0ABZ0RKZ3_9BACT</name>
<accession>A0ABZ0RKZ3</accession>
<dbReference type="EMBL" id="CP138858">
    <property type="protein sequence ID" value="WPJ96881.1"/>
    <property type="molecule type" value="Genomic_DNA"/>
</dbReference>
<dbReference type="Proteomes" id="UP001324993">
    <property type="component" value="Chromosome"/>
</dbReference>
<proteinExistence type="predicted"/>
<evidence type="ECO:0000313" key="1">
    <source>
        <dbReference type="EMBL" id="WPJ96881.1"/>
    </source>
</evidence>
<sequence>MWLSTAHLYDVIYGKGFMSAEDEADFEAMMALFYQLSCLHEEMHKMDNNRSVWLCAGGYVSAMFDRNRGMADSTRERLRDMMPRFLDTIHEDGLHYEIGGYGPGTVACMQIFARVIRGAEGIDYFKEKVDGVGFEEFYRAIPYCWVPGETSLRLYSYRDRISHWESLGAGYLEYDVPELGWALSRLHERNSVPMFLHWPQGFEFYTYKEPVDVHPPARCNNIFKTTGMAFLRGSWENGATSLHFRYGFQGSSHGGGLDKLNVEITRGDETLIVDPIVSERSYDKNVVIVDGECQEQCSGKLLYEHLEDNSAVQCVSAVGGFGEWPNRKFLDDPRAEINYWCPTHDECFPGKARMRRTVAQVLNSVYIIRDTLFSLDDAEHDYEWLWHTFNQPQFSGDAQRKLYHYMPKKRFYSEGLSQQTFEGARYDIAGSSLNCVGGRANLQIAWSLFGADLPRSIGHTQTLSRYDCVSTSETGERFVSQVLNRLHLSARGKDVAMTTVFIPTSVEASGDEIRVVSIADRSLDACEVVLQINGQMQTVSIDEQSGHWELKA</sequence>
<reference evidence="1 2" key="1">
    <citation type="submission" date="2023-11" db="EMBL/GenBank/DDBJ databases">
        <title>Coraliomargarita sp. nov., isolated from marine algae.</title>
        <authorList>
            <person name="Lee J.K."/>
            <person name="Baek J.H."/>
            <person name="Kim J.M."/>
            <person name="Choi D.G."/>
            <person name="Jeon C.O."/>
        </authorList>
    </citation>
    <scope>NUCLEOTIDE SEQUENCE [LARGE SCALE GENOMIC DNA]</scope>
    <source>
        <strain evidence="1 2">J2-16</strain>
    </source>
</reference>
<organism evidence="1 2">
    <name type="scientific">Coraliomargarita algicola</name>
    <dbReference type="NCBI Taxonomy" id="3092156"/>
    <lineage>
        <taxon>Bacteria</taxon>
        <taxon>Pseudomonadati</taxon>
        <taxon>Verrucomicrobiota</taxon>
        <taxon>Opitutia</taxon>
        <taxon>Puniceicoccales</taxon>
        <taxon>Coraliomargaritaceae</taxon>
        <taxon>Coraliomargarita</taxon>
    </lineage>
</organism>